<evidence type="ECO:0000313" key="3">
    <source>
        <dbReference type="EMBL" id="EGF91331.1"/>
    </source>
</evidence>
<proteinExistence type="inferred from homology"/>
<dbReference type="HOGENOM" id="CLU_124502_0_0_5"/>
<accession>F4QM90</accession>
<evidence type="ECO:0000256" key="1">
    <source>
        <dbReference type="ARBA" id="ARBA00010282"/>
    </source>
</evidence>
<dbReference type="PANTHER" id="PTHR43597:SF5">
    <property type="entry name" value="SUFE-LIKE PROTEIN 2, CHLOROPLASTIC"/>
    <property type="match status" value="1"/>
</dbReference>
<dbReference type="EMBL" id="GL883078">
    <property type="protein sequence ID" value="EGF91331.1"/>
    <property type="molecule type" value="Genomic_DNA"/>
</dbReference>
<keyword evidence="4" id="KW-1185">Reference proteome</keyword>
<comment type="similarity">
    <text evidence="1">Belongs to the SufE family.</text>
</comment>
<organism evidence="3 4">
    <name type="scientific">Asticcacaulis biprosthecium C19</name>
    <dbReference type="NCBI Taxonomy" id="715226"/>
    <lineage>
        <taxon>Bacteria</taxon>
        <taxon>Pseudomonadati</taxon>
        <taxon>Pseudomonadota</taxon>
        <taxon>Alphaproteobacteria</taxon>
        <taxon>Caulobacterales</taxon>
        <taxon>Caulobacteraceae</taxon>
        <taxon>Asticcacaulis</taxon>
    </lineage>
</organism>
<feature type="domain" description="Fe-S metabolism associated" evidence="2">
    <location>
        <begin position="26"/>
        <end position="146"/>
    </location>
</feature>
<dbReference type="Proteomes" id="UP000006512">
    <property type="component" value="Unassembled WGS sequence"/>
</dbReference>
<dbReference type="InterPro" id="IPR003808">
    <property type="entry name" value="Fe-S_metab-assoc_dom"/>
</dbReference>
<dbReference type="SUPFAM" id="SSF82649">
    <property type="entry name" value="SufE/NifU"/>
    <property type="match status" value="1"/>
</dbReference>
<name>F4QM90_9CAUL</name>
<dbReference type="eggNOG" id="COG2166">
    <property type="taxonomic scope" value="Bacteria"/>
</dbReference>
<dbReference type="PANTHER" id="PTHR43597">
    <property type="entry name" value="SULFUR ACCEPTOR PROTEIN CSDE"/>
    <property type="match status" value="1"/>
</dbReference>
<protein>
    <submittedName>
        <fullName evidence="3">Fe-S metabolism associated domain protein</fullName>
    </submittedName>
</protein>
<reference evidence="4" key="1">
    <citation type="submission" date="2011-03" db="EMBL/GenBank/DDBJ databases">
        <title>Draft genome sequence of Brevundimonas diminuta.</title>
        <authorList>
            <person name="Brown P.J.B."/>
            <person name="Buechlein A."/>
            <person name="Hemmerich C."/>
            <person name="Brun Y.V."/>
        </authorList>
    </citation>
    <scope>NUCLEOTIDE SEQUENCE [LARGE SCALE GENOMIC DNA]</scope>
    <source>
        <strain evidence="4">C19</strain>
    </source>
</reference>
<evidence type="ECO:0000259" key="2">
    <source>
        <dbReference type="Pfam" id="PF02657"/>
    </source>
</evidence>
<dbReference type="Gene3D" id="3.90.1010.10">
    <property type="match status" value="1"/>
</dbReference>
<evidence type="ECO:0000313" key="4">
    <source>
        <dbReference type="Proteomes" id="UP000006512"/>
    </source>
</evidence>
<gene>
    <name evidence="3" type="ORF">ABI_27460</name>
</gene>
<dbReference type="Pfam" id="PF02657">
    <property type="entry name" value="SufE"/>
    <property type="match status" value="1"/>
</dbReference>
<dbReference type="AlphaFoldDB" id="F4QM90"/>
<sequence length="149" mass="16961">MNLTEQPAYMAGMSAQLQARLNTLLEEFELFDDWEDRYRYIIDLGKDMPPLKPEERIDQTRVLGCASQVWLVMDPAPQDELRFRGESDAFIVKGLIAILVRLLDGLPYGEIQSFSIRDTLHKLGLDEALSSQRTNGLMSMVERLKKAAA</sequence>
<dbReference type="STRING" id="715226.ABI_27460"/>